<proteinExistence type="predicted"/>
<reference evidence="2" key="1">
    <citation type="submission" date="2022-11" db="UniProtKB">
        <authorList>
            <consortium name="WormBaseParasite"/>
        </authorList>
    </citation>
    <scope>IDENTIFICATION</scope>
</reference>
<evidence type="ECO:0000313" key="1">
    <source>
        <dbReference type="Proteomes" id="UP000887576"/>
    </source>
</evidence>
<organism evidence="1 2">
    <name type="scientific">Panagrolaimus sp. JU765</name>
    <dbReference type="NCBI Taxonomy" id="591449"/>
    <lineage>
        <taxon>Eukaryota</taxon>
        <taxon>Metazoa</taxon>
        <taxon>Ecdysozoa</taxon>
        <taxon>Nematoda</taxon>
        <taxon>Chromadorea</taxon>
        <taxon>Rhabditida</taxon>
        <taxon>Tylenchina</taxon>
        <taxon>Panagrolaimomorpha</taxon>
        <taxon>Panagrolaimoidea</taxon>
        <taxon>Panagrolaimidae</taxon>
        <taxon>Panagrolaimus</taxon>
    </lineage>
</organism>
<dbReference type="WBParaSite" id="JU765_v2.g1331.t1">
    <property type="protein sequence ID" value="JU765_v2.g1331.t1"/>
    <property type="gene ID" value="JU765_v2.g1331"/>
</dbReference>
<evidence type="ECO:0000313" key="2">
    <source>
        <dbReference type="WBParaSite" id="JU765_v2.g1331.t1"/>
    </source>
</evidence>
<protein>
    <submittedName>
        <fullName evidence="2">Uncharacterized protein</fullName>
    </submittedName>
</protein>
<sequence>MSEDTSSDVFPEEMFSTDYSKPPIRRFIVKVPGKDDIRGRNPQMKMIGPEVEDALQRKNYIHLSTRFELLRRGYMIKADSRPDAQFNVKAFSSKDPEYQRWKEANTSKEMKYDIYGKPIQRPRGPFPARYDTALNLHDPCKFYPDGTPKPESEYVREELPNYEYFLVPRRCKKGVIKYFRPQQKIPFPRNPFDENAPLPSMEKASAKGSGWSQVIRKDEKAKMDGAEWPKLECGPTSAPIPTPSTLAPPSNNANQQPTQNVWNQKQNTQKLRQNLACAENKENYHV</sequence>
<name>A0AC34Q624_9BILA</name>
<accession>A0AC34Q624</accession>
<dbReference type="Proteomes" id="UP000887576">
    <property type="component" value="Unplaced"/>
</dbReference>